<dbReference type="AlphaFoldDB" id="A0ABD0QNU4"/>
<accession>A0ABD0QNU4</accession>
<dbReference type="Proteomes" id="UP001529510">
    <property type="component" value="Unassembled WGS sequence"/>
</dbReference>
<evidence type="ECO:0000313" key="2">
    <source>
        <dbReference type="Proteomes" id="UP001529510"/>
    </source>
</evidence>
<organism evidence="1 2">
    <name type="scientific">Cirrhinus mrigala</name>
    <name type="common">Mrigala</name>
    <dbReference type="NCBI Taxonomy" id="683832"/>
    <lineage>
        <taxon>Eukaryota</taxon>
        <taxon>Metazoa</taxon>
        <taxon>Chordata</taxon>
        <taxon>Craniata</taxon>
        <taxon>Vertebrata</taxon>
        <taxon>Euteleostomi</taxon>
        <taxon>Actinopterygii</taxon>
        <taxon>Neopterygii</taxon>
        <taxon>Teleostei</taxon>
        <taxon>Ostariophysi</taxon>
        <taxon>Cypriniformes</taxon>
        <taxon>Cyprinidae</taxon>
        <taxon>Labeoninae</taxon>
        <taxon>Labeonini</taxon>
        <taxon>Cirrhinus</taxon>
    </lineage>
</organism>
<gene>
    <name evidence="1" type="ORF">M9458_014626</name>
</gene>
<name>A0ABD0QNU4_CIRMR</name>
<protein>
    <submittedName>
        <fullName evidence="1">Uncharacterized protein</fullName>
    </submittedName>
</protein>
<comment type="caution">
    <text evidence="1">The sequence shown here is derived from an EMBL/GenBank/DDBJ whole genome shotgun (WGS) entry which is preliminary data.</text>
</comment>
<proteinExistence type="predicted"/>
<keyword evidence="2" id="KW-1185">Reference proteome</keyword>
<feature type="non-terminal residue" evidence="1">
    <location>
        <position position="1"/>
    </location>
</feature>
<feature type="non-terminal residue" evidence="1">
    <location>
        <position position="52"/>
    </location>
</feature>
<reference evidence="1 2" key="1">
    <citation type="submission" date="2024-05" db="EMBL/GenBank/DDBJ databases">
        <title>Genome sequencing and assembly of Indian major carp, Cirrhinus mrigala (Hamilton, 1822).</title>
        <authorList>
            <person name="Mohindra V."/>
            <person name="Chowdhury L.M."/>
            <person name="Lal K."/>
            <person name="Jena J.K."/>
        </authorList>
    </citation>
    <scope>NUCLEOTIDE SEQUENCE [LARGE SCALE GENOMIC DNA]</scope>
    <source>
        <strain evidence="1">CM1030</strain>
        <tissue evidence="1">Blood</tissue>
    </source>
</reference>
<sequence>SALNKGNYTEFAVFTTDLTLCSAVLIPVEKRRLQEKRSQSDLIGCFHTTSWS</sequence>
<evidence type="ECO:0000313" key="1">
    <source>
        <dbReference type="EMBL" id="KAL0187527.1"/>
    </source>
</evidence>
<dbReference type="EMBL" id="JAMKFB020000007">
    <property type="protein sequence ID" value="KAL0187527.1"/>
    <property type="molecule type" value="Genomic_DNA"/>
</dbReference>